<proteinExistence type="inferred from homology"/>
<dbReference type="AlphaFoldDB" id="A0A812AV89"/>
<keyword evidence="14" id="KW-1133">Transmembrane helix</keyword>
<dbReference type="GO" id="GO:0005654">
    <property type="term" value="C:nucleoplasm"/>
    <property type="evidence" value="ECO:0007669"/>
    <property type="project" value="UniProtKB-SubCell"/>
</dbReference>
<evidence type="ECO:0000256" key="7">
    <source>
        <dbReference type="ARBA" id="ARBA00023054"/>
    </source>
</evidence>
<dbReference type="PANTHER" id="PTHR46600:SF1">
    <property type="entry name" value="THAP DOMAIN-CONTAINING PROTEIN 1"/>
    <property type="match status" value="1"/>
</dbReference>
<evidence type="ECO:0000256" key="5">
    <source>
        <dbReference type="ARBA" id="ARBA00022833"/>
    </source>
</evidence>
<gene>
    <name evidence="16" type="ORF">SPHA_6117</name>
</gene>
<evidence type="ECO:0000256" key="2">
    <source>
        <dbReference type="ARBA" id="ARBA00006177"/>
    </source>
</evidence>
<feature type="region of interest" description="Disordered" evidence="13">
    <location>
        <begin position="97"/>
        <end position="118"/>
    </location>
</feature>
<evidence type="ECO:0000256" key="9">
    <source>
        <dbReference type="ARBA" id="ARBA00023163"/>
    </source>
</evidence>
<dbReference type="GO" id="GO:0008270">
    <property type="term" value="F:zinc ion binding"/>
    <property type="evidence" value="ECO:0007669"/>
    <property type="project" value="UniProtKB-KW"/>
</dbReference>
<evidence type="ECO:0000256" key="14">
    <source>
        <dbReference type="SAM" id="Phobius"/>
    </source>
</evidence>
<keyword evidence="9" id="KW-0804">Transcription</keyword>
<keyword evidence="14" id="KW-0472">Membrane</keyword>
<dbReference type="SMART" id="SM00692">
    <property type="entry name" value="DM3"/>
    <property type="match status" value="1"/>
</dbReference>
<dbReference type="EMBL" id="CAHIKZ030000201">
    <property type="protein sequence ID" value="CAE1159863.1"/>
    <property type="molecule type" value="Genomic_DNA"/>
</dbReference>
<evidence type="ECO:0000256" key="8">
    <source>
        <dbReference type="ARBA" id="ARBA00023125"/>
    </source>
</evidence>
<feature type="transmembrane region" description="Helical" evidence="14">
    <location>
        <begin position="195"/>
        <end position="214"/>
    </location>
</feature>
<dbReference type="Gene3D" id="6.20.210.20">
    <property type="entry name" value="THAP domain"/>
    <property type="match status" value="1"/>
</dbReference>
<keyword evidence="11" id="KW-0131">Cell cycle</keyword>
<evidence type="ECO:0000256" key="1">
    <source>
        <dbReference type="ARBA" id="ARBA00004642"/>
    </source>
</evidence>
<dbReference type="OrthoDB" id="5990390at2759"/>
<dbReference type="Proteomes" id="UP000597762">
    <property type="component" value="Unassembled WGS sequence"/>
</dbReference>
<organism evidence="16 17">
    <name type="scientific">Acanthosepion pharaonis</name>
    <name type="common">Pharaoh cuttlefish</name>
    <name type="synonym">Sepia pharaonis</name>
    <dbReference type="NCBI Taxonomy" id="158019"/>
    <lineage>
        <taxon>Eukaryota</taxon>
        <taxon>Metazoa</taxon>
        <taxon>Spiralia</taxon>
        <taxon>Lophotrochozoa</taxon>
        <taxon>Mollusca</taxon>
        <taxon>Cephalopoda</taxon>
        <taxon>Coleoidea</taxon>
        <taxon>Decapodiformes</taxon>
        <taxon>Sepiida</taxon>
        <taxon>Sepiina</taxon>
        <taxon>Sepiidae</taxon>
        <taxon>Acanthosepion</taxon>
    </lineage>
</organism>
<dbReference type="InterPro" id="IPR038441">
    <property type="entry name" value="THAP_Znf_sf"/>
</dbReference>
<evidence type="ECO:0000256" key="4">
    <source>
        <dbReference type="ARBA" id="ARBA00022771"/>
    </source>
</evidence>
<comment type="similarity">
    <text evidence="2">Belongs to the THAP1 family.</text>
</comment>
<evidence type="ECO:0000256" key="3">
    <source>
        <dbReference type="ARBA" id="ARBA00022723"/>
    </source>
</evidence>
<keyword evidence="14" id="KW-0812">Transmembrane</keyword>
<evidence type="ECO:0000259" key="15">
    <source>
        <dbReference type="PROSITE" id="PS50950"/>
    </source>
</evidence>
<keyword evidence="4 12" id="KW-0863">Zinc-finger</keyword>
<dbReference type="Pfam" id="PF05485">
    <property type="entry name" value="THAP"/>
    <property type="match status" value="1"/>
</dbReference>
<keyword evidence="17" id="KW-1185">Reference proteome</keyword>
<keyword evidence="8 12" id="KW-0238">DNA-binding</keyword>
<name>A0A812AV89_ACAPH</name>
<evidence type="ECO:0000256" key="10">
    <source>
        <dbReference type="ARBA" id="ARBA00023242"/>
    </source>
</evidence>
<dbReference type="SUPFAM" id="SSF57716">
    <property type="entry name" value="Glucocorticoid receptor-like (DNA-binding domain)"/>
    <property type="match status" value="1"/>
</dbReference>
<evidence type="ECO:0000256" key="6">
    <source>
        <dbReference type="ARBA" id="ARBA00023015"/>
    </source>
</evidence>
<comment type="subcellular location">
    <subcellularLocation>
        <location evidence="1">Nucleus</location>
        <location evidence="1">Nucleoplasm</location>
    </subcellularLocation>
</comment>
<protein>
    <recommendedName>
        <fullName evidence="15">THAP-type domain-containing protein</fullName>
    </recommendedName>
</protein>
<dbReference type="PROSITE" id="PS50950">
    <property type="entry name" value="ZF_THAP"/>
    <property type="match status" value="1"/>
</dbReference>
<sequence>MAHHCCVPLCKNDARYDREKLLSFHSFPKDEKLRKEWTVKIRRDEGPLFRIRKHTKVCSAHFKASDFKRTLTGRRDLRKGAIPSIFKWTTKSLENHQSKTHHSLQNTNQQKVHSESKPSVFVETPTDPEYIPTTGFREQVFLLLPLLWKVRSFLLLSPVWLNHFLSAPATSKASQGHSALMSLWSCLQLNVSLTLFYSLFLTLYLFLTLSLFFFHQ</sequence>
<keyword evidence="7" id="KW-0175">Coiled coil</keyword>
<dbReference type="InterPro" id="IPR006612">
    <property type="entry name" value="THAP_Znf"/>
</dbReference>
<keyword evidence="10" id="KW-0539">Nucleus</keyword>
<feature type="domain" description="THAP-type" evidence="15">
    <location>
        <begin position="1"/>
        <end position="86"/>
    </location>
</feature>
<dbReference type="GO" id="GO:0043565">
    <property type="term" value="F:sequence-specific DNA binding"/>
    <property type="evidence" value="ECO:0007669"/>
    <property type="project" value="InterPro"/>
</dbReference>
<dbReference type="PANTHER" id="PTHR46600">
    <property type="entry name" value="THAP DOMAIN-CONTAINING"/>
    <property type="match status" value="1"/>
</dbReference>
<keyword evidence="3" id="KW-0479">Metal-binding</keyword>
<evidence type="ECO:0000256" key="13">
    <source>
        <dbReference type="SAM" id="MobiDB-lite"/>
    </source>
</evidence>
<reference evidence="16" key="1">
    <citation type="submission" date="2021-01" db="EMBL/GenBank/DDBJ databases">
        <authorList>
            <person name="Li R."/>
            <person name="Bekaert M."/>
        </authorList>
    </citation>
    <scope>NUCLEOTIDE SEQUENCE</scope>
    <source>
        <strain evidence="16">Farmed</strain>
    </source>
</reference>
<evidence type="ECO:0000256" key="11">
    <source>
        <dbReference type="ARBA" id="ARBA00023306"/>
    </source>
</evidence>
<accession>A0A812AV89</accession>
<evidence type="ECO:0000313" key="16">
    <source>
        <dbReference type="EMBL" id="CAE1159863.1"/>
    </source>
</evidence>
<comment type="caution">
    <text evidence="16">The sequence shown here is derived from an EMBL/GenBank/DDBJ whole genome shotgun (WGS) entry which is preliminary data.</text>
</comment>
<evidence type="ECO:0000256" key="12">
    <source>
        <dbReference type="PROSITE-ProRule" id="PRU00309"/>
    </source>
</evidence>
<dbReference type="InterPro" id="IPR026516">
    <property type="entry name" value="THAP1/10"/>
</dbReference>
<keyword evidence="6" id="KW-0805">Transcription regulation</keyword>
<keyword evidence="5" id="KW-0862">Zinc</keyword>
<dbReference type="SMART" id="SM00980">
    <property type="entry name" value="THAP"/>
    <property type="match status" value="1"/>
</dbReference>
<evidence type="ECO:0000313" key="17">
    <source>
        <dbReference type="Proteomes" id="UP000597762"/>
    </source>
</evidence>